<organism evidence="2 3">
    <name type="scientific">Echria macrotheca</name>
    <dbReference type="NCBI Taxonomy" id="438768"/>
    <lineage>
        <taxon>Eukaryota</taxon>
        <taxon>Fungi</taxon>
        <taxon>Dikarya</taxon>
        <taxon>Ascomycota</taxon>
        <taxon>Pezizomycotina</taxon>
        <taxon>Sordariomycetes</taxon>
        <taxon>Sordariomycetidae</taxon>
        <taxon>Sordariales</taxon>
        <taxon>Schizotheciaceae</taxon>
        <taxon>Echria</taxon>
    </lineage>
</organism>
<evidence type="ECO:0000313" key="3">
    <source>
        <dbReference type="Proteomes" id="UP001239445"/>
    </source>
</evidence>
<name>A0AAJ0B5C0_9PEZI</name>
<sequence length="377" mass="40773">MPSASESVKNALVTMRRHAPEKKIVIICETWFTGLLPFKLGADLPEGFTELPKSLGTSILPATFASVDTGPMGTALPFDSSESGRARNIMLADLLAKSSPFKEVTAYRDKMLRACGAKRDVSTLFNGHDKVITPGIFDPTWVCHDTILQMCIPSLDYPYSDWPPYAKFGGTLPIKLRDPDFKPPSWFNQITSNSATLGNSPGSRAKKVVMVTQGTVAINYSQLIIPTLTGLAERNDLIVVALLGARGSSLEGWDDKGTAMNAIVVDYFPYDEILPHIDVLITNASYGVFQHSVVNGVPSVMAGSSEDKPEVALRAERAGLAINLRTGTPTPEAVAAAVDKILASSKYKLRAEELKREAAEFDALGTVEREMLALIAQ</sequence>
<dbReference type="EMBL" id="MU839840">
    <property type="protein sequence ID" value="KAK1751936.1"/>
    <property type="molecule type" value="Genomic_DNA"/>
</dbReference>
<dbReference type="AlphaFoldDB" id="A0AAJ0B5C0"/>
<accession>A0AAJ0B5C0</accession>
<reference evidence="2" key="1">
    <citation type="submission" date="2023-06" db="EMBL/GenBank/DDBJ databases">
        <title>Genome-scale phylogeny and comparative genomics of the fungal order Sordariales.</title>
        <authorList>
            <consortium name="Lawrence Berkeley National Laboratory"/>
            <person name="Hensen N."/>
            <person name="Bonometti L."/>
            <person name="Westerberg I."/>
            <person name="Brannstrom I.O."/>
            <person name="Guillou S."/>
            <person name="Cros-Aarteil S."/>
            <person name="Calhoun S."/>
            <person name="Haridas S."/>
            <person name="Kuo A."/>
            <person name="Mondo S."/>
            <person name="Pangilinan J."/>
            <person name="Riley R."/>
            <person name="Labutti K."/>
            <person name="Andreopoulos B."/>
            <person name="Lipzen A."/>
            <person name="Chen C."/>
            <person name="Yanf M."/>
            <person name="Daum C."/>
            <person name="Ng V."/>
            <person name="Clum A."/>
            <person name="Steindorff A."/>
            <person name="Ohm R."/>
            <person name="Martin F."/>
            <person name="Silar P."/>
            <person name="Natvig D."/>
            <person name="Lalanne C."/>
            <person name="Gautier V."/>
            <person name="Ament-Velasquez S.L."/>
            <person name="Kruys A."/>
            <person name="Hutchinson M.I."/>
            <person name="Powell A.J."/>
            <person name="Barry K."/>
            <person name="Miller A.N."/>
            <person name="Grigoriev I.V."/>
            <person name="Debuchy R."/>
            <person name="Gladieux P."/>
            <person name="Thoren M.H."/>
            <person name="Johannesson H."/>
        </authorList>
    </citation>
    <scope>NUCLEOTIDE SEQUENCE</scope>
    <source>
        <strain evidence="2">PSN4</strain>
    </source>
</reference>
<dbReference type="Pfam" id="PF00201">
    <property type="entry name" value="UDPGT"/>
    <property type="match status" value="1"/>
</dbReference>
<dbReference type="SUPFAM" id="SSF53756">
    <property type="entry name" value="UDP-Glycosyltransferase/glycogen phosphorylase"/>
    <property type="match status" value="1"/>
</dbReference>
<comment type="caution">
    <text evidence="2">The sequence shown here is derived from an EMBL/GenBank/DDBJ whole genome shotgun (WGS) entry which is preliminary data.</text>
</comment>
<dbReference type="PANTHER" id="PTHR21015">
    <property type="entry name" value="UDP-N-ACETYLGLUCOSAMINE--N-ACETYLMURAMYL-(PENTAPEPTIDE) PYROPHOSPHORYL-UNDECAPRENOL N-ACETYLGLUCOSAMINE TRANSFERASE 1"/>
    <property type="match status" value="1"/>
</dbReference>
<dbReference type="Proteomes" id="UP001239445">
    <property type="component" value="Unassembled WGS sequence"/>
</dbReference>
<dbReference type="PANTHER" id="PTHR21015:SF22">
    <property type="entry name" value="GLYCOSYLTRANSFERASE"/>
    <property type="match status" value="1"/>
</dbReference>
<gene>
    <name evidence="2" type="ORF">QBC47DRAFT_389318</name>
</gene>
<dbReference type="Gene3D" id="3.40.50.2000">
    <property type="entry name" value="Glycogen Phosphorylase B"/>
    <property type="match status" value="1"/>
</dbReference>
<dbReference type="GO" id="GO:0008194">
    <property type="term" value="F:UDP-glycosyltransferase activity"/>
    <property type="evidence" value="ECO:0007669"/>
    <property type="project" value="InterPro"/>
</dbReference>
<evidence type="ECO:0000313" key="2">
    <source>
        <dbReference type="EMBL" id="KAK1751936.1"/>
    </source>
</evidence>
<proteinExistence type="predicted"/>
<protein>
    <submittedName>
        <fullName evidence="2">Uncharacterized protein</fullName>
    </submittedName>
</protein>
<dbReference type="InterPro" id="IPR002213">
    <property type="entry name" value="UDP_glucos_trans"/>
</dbReference>
<keyword evidence="1" id="KW-0808">Transferase</keyword>
<evidence type="ECO:0000256" key="1">
    <source>
        <dbReference type="ARBA" id="ARBA00022679"/>
    </source>
</evidence>
<keyword evidence="3" id="KW-1185">Reference proteome</keyword>